<evidence type="ECO:0000313" key="5">
    <source>
        <dbReference type="EMBL" id="SVB46650.1"/>
    </source>
</evidence>
<dbReference type="GO" id="GO:0004252">
    <property type="term" value="F:serine-type endopeptidase activity"/>
    <property type="evidence" value="ECO:0007669"/>
    <property type="project" value="InterPro"/>
</dbReference>
<feature type="transmembrane region" description="Helical" evidence="3">
    <location>
        <begin position="6"/>
        <end position="26"/>
    </location>
</feature>
<dbReference type="Gene3D" id="2.30.42.10">
    <property type="match status" value="1"/>
</dbReference>
<sequence length="381" mass="40181">MTKSGFIVGGVIGAAAVILIFAFVLMPAQQISTPDLIISNGHDVTKFGDESTLSTKKSLTLVELFEKSESGVVRIDVDKINSSRETGSLGSGFVFDDLGHIITNAHVVESASSVTITFLDGSQYNAQIIGSDKFTDIAVIKVEEKPRYLHPLQMGDSSTLKVGEQVAAIGNPFGLSGSMTSGIVSQIGRLLPSQDTGFSIPNVIQTDAAINPGNSGGPLLNMAGKVMGINTAIQSGTGQSAGIGFAVPSNTILKVVPVLIEKGKYSHPWIGISGKDIDPELAKVRDLDQSKGFLIITVVPGSPAEIAGLKGVSEIKIIGDKEYPADGDIIISVDGKEVRKISDILIHLQEEKSVGDEMILGVLRDGEVMHIILVLIERPDL</sequence>
<keyword evidence="3" id="KW-1133">Transmembrane helix</keyword>
<dbReference type="EMBL" id="UINC01043098">
    <property type="protein sequence ID" value="SVB46650.1"/>
    <property type="molecule type" value="Genomic_DNA"/>
</dbReference>
<dbReference type="SUPFAM" id="SSF50494">
    <property type="entry name" value="Trypsin-like serine proteases"/>
    <property type="match status" value="1"/>
</dbReference>
<dbReference type="InterPro" id="IPR051201">
    <property type="entry name" value="Chloro_Bact_Ser_Proteases"/>
</dbReference>
<dbReference type="InterPro" id="IPR001940">
    <property type="entry name" value="Peptidase_S1C"/>
</dbReference>
<dbReference type="GO" id="GO:0006508">
    <property type="term" value="P:proteolysis"/>
    <property type="evidence" value="ECO:0007669"/>
    <property type="project" value="UniProtKB-KW"/>
</dbReference>
<dbReference type="InterPro" id="IPR009003">
    <property type="entry name" value="Peptidase_S1_PA"/>
</dbReference>
<proteinExistence type="predicted"/>
<name>A0A382E7M7_9ZZZZ</name>
<accession>A0A382E7M7</accession>
<evidence type="ECO:0000259" key="4">
    <source>
        <dbReference type="Pfam" id="PF13180"/>
    </source>
</evidence>
<keyword evidence="3" id="KW-0472">Membrane</keyword>
<dbReference type="SUPFAM" id="SSF50156">
    <property type="entry name" value="PDZ domain-like"/>
    <property type="match status" value="1"/>
</dbReference>
<dbReference type="Pfam" id="PF13180">
    <property type="entry name" value="PDZ_2"/>
    <property type="match status" value="1"/>
</dbReference>
<dbReference type="AlphaFoldDB" id="A0A382E7M7"/>
<keyword evidence="2" id="KW-0378">Hydrolase</keyword>
<dbReference type="PANTHER" id="PTHR43343:SF3">
    <property type="entry name" value="PROTEASE DO-LIKE 8, CHLOROPLASTIC"/>
    <property type="match status" value="1"/>
</dbReference>
<dbReference type="Pfam" id="PF13365">
    <property type="entry name" value="Trypsin_2"/>
    <property type="match status" value="1"/>
</dbReference>
<evidence type="ECO:0000256" key="1">
    <source>
        <dbReference type="ARBA" id="ARBA00022670"/>
    </source>
</evidence>
<keyword evidence="1" id="KW-0645">Protease</keyword>
<organism evidence="5">
    <name type="scientific">marine metagenome</name>
    <dbReference type="NCBI Taxonomy" id="408172"/>
    <lineage>
        <taxon>unclassified sequences</taxon>
        <taxon>metagenomes</taxon>
        <taxon>ecological metagenomes</taxon>
    </lineage>
</organism>
<protein>
    <recommendedName>
        <fullName evidence="4">PDZ domain-containing protein</fullName>
    </recommendedName>
</protein>
<dbReference type="PANTHER" id="PTHR43343">
    <property type="entry name" value="PEPTIDASE S12"/>
    <property type="match status" value="1"/>
</dbReference>
<dbReference type="Gene3D" id="2.40.10.120">
    <property type="match status" value="1"/>
</dbReference>
<dbReference type="PRINTS" id="PR00834">
    <property type="entry name" value="PROTEASES2C"/>
</dbReference>
<reference evidence="5" key="1">
    <citation type="submission" date="2018-05" db="EMBL/GenBank/DDBJ databases">
        <authorList>
            <person name="Lanie J.A."/>
            <person name="Ng W.-L."/>
            <person name="Kazmierczak K.M."/>
            <person name="Andrzejewski T.M."/>
            <person name="Davidsen T.M."/>
            <person name="Wayne K.J."/>
            <person name="Tettelin H."/>
            <person name="Glass J.I."/>
            <person name="Rusch D."/>
            <person name="Podicherti R."/>
            <person name="Tsui H.-C.T."/>
            <person name="Winkler M.E."/>
        </authorList>
    </citation>
    <scope>NUCLEOTIDE SEQUENCE</scope>
</reference>
<evidence type="ECO:0000256" key="2">
    <source>
        <dbReference type="ARBA" id="ARBA00022801"/>
    </source>
</evidence>
<keyword evidence="3" id="KW-0812">Transmembrane</keyword>
<evidence type="ECO:0000256" key="3">
    <source>
        <dbReference type="SAM" id="Phobius"/>
    </source>
</evidence>
<dbReference type="InterPro" id="IPR036034">
    <property type="entry name" value="PDZ_sf"/>
</dbReference>
<gene>
    <name evidence="5" type="ORF">METZ01_LOCUS199504</name>
</gene>
<feature type="domain" description="PDZ" evidence="4">
    <location>
        <begin position="270"/>
        <end position="369"/>
    </location>
</feature>
<dbReference type="InterPro" id="IPR001478">
    <property type="entry name" value="PDZ"/>
</dbReference>
<dbReference type="CDD" id="cd06779">
    <property type="entry name" value="cpPDZ_Deg_HtrA-like"/>
    <property type="match status" value="1"/>
</dbReference>